<evidence type="ECO:0000256" key="1">
    <source>
        <dbReference type="SAM" id="Phobius"/>
    </source>
</evidence>
<keyword evidence="3" id="KW-1185">Reference proteome</keyword>
<feature type="transmembrane region" description="Helical" evidence="1">
    <location>
        <begin position="42"/>
        <end position="65"/>
    </location>
</feature>
<comment type="caution">
    <text evidence="2">The sequence shown here is derived from an EMBL/GenBank/DDBJ whole genome shotgun (WGS) entry which is preliminary data.</text>
</comment>
<accession>A0AAE0Z412</accession>
<name>A0AAE0Z412_9GAST</name>
<dbReference type="Proteomes" id="UP001283361">
    <property type="component" value="Unassembled WGS sequence"/>
</dbReference>
<feature type="transmembrane region" description="Helical" evidence="1">
    <location>
        <begin position="77"/>
        <end position="98"/>
    </location>
</feature>
<evidence type="ECO:0000313" key="2">
    <source>
        <dbReference type="EMBL" id="KAK3762518.1"/>
    </source>
</evidence>
<proteinExistence type="predicted"/>
<sequence>MAPETLHLIATLTSLINNTEMDLPVTPIISAYVFKVIEYFNAYVLGILVGVVVGFINIANICVYLKMGHSETTNINFFALSIFDLLAFVCAVIVQITYNRTVSVMKLPSGVPVSELGIAVKEITPKRTSILIIIMVVYQSVFIVLLNADPGPPYYIVNQRILLYFLSSFSAPSFICFFHGPCLYDSACVPTKIKLGVA</sequence>
<dbReference type="EMBL" id="JAWDGP010004706">
    <property type="protein sequence ID" value="KAK3762518.1"/>
    <property type="molecule type" value="Genomic_DNA"/>
</dbReference>
<feature type="transmembrane region" description="Helical" evidence="1">
    <location>
        <begin position="161"/>
        <end position="180"/>
    </location>
</feature>
<gene>
    <name evidence="2" type="ORF">RRG08_065882</name>
</gene>
<feature type="transmembrane region" description="Helical" evidence="1">
    <location>
        <begin position="130"/>
        <end position="149"/>
    </location>
</feature>
<keyword evidence="1" id="KW-0472">Membrane</keyword>
<reference evidence="2" key="1">
    <citation type="journal article" date="2023" name="G3 (Bethesda)">
        <title>A reference genome for the long-term kleptoplast-retaining sea slug Elysia crispata morphotype clarki.</title>
        <authorList>
            <person name="Eastman K.E."/>
            <person name="Pendleton A.L."/>
            <person name="Shaikh M.A."/>
            <person name="Suttiyut T."/>
            <person name="Ogas R."/>
            <person name="Tomko P."/>
            <person name="Gavelis G."/>
            <person name="Widhalm J.R."/>
            <person name="Wisecaver J.H."/>
        </authorList>
    </citation>
    <scope>NUCLEOTIDE SEQUENCE</scope>
    <source>
        <strain evidence="2">ECLA1</strain>
    </source>
</reference>
<dbReference type="AlphaFoldDB" id="A0AAE0Z412"/>
<evidence type="ECO:0000313" key="3">
    <source>
        <dbReference type="Proteomes" id="UP001283361"/>
    </source>
</evidence>
<keyword evidence="1" id="KW-1133">Transmembrane helix</keyword>
<evidence type="ECO:0008006" key="4">
    <source>
        <dbReference type="Google" id="ProtNLM"/>
    </source>
</evidence>
<keyword evidence="1" id="KW-0812">Transmembrane</keyword>
<protein>
    <recommendedName>
        <fullName evidence="4">G-protein coupled receptors family 1 profile domain-containing protein</fullName>
    </recommendedName>
</protein>
<organism evidence="2 3">
    <name type="scientific">Elysia crispata</name>
    <name type="common">lettuce slug</name>
    <dbReference type="NCBI Taxonomy" id="231223"/>
    <lineage>
        <taxon>Eukaryota</taxon>
        <taxon>Metazoa</taxon>
        <taxon>Spiralia</taxon>
        <taxon>Lophotrochozoa</taxon>
        <taxon>Mollusca</taxon>
        <taxon>Gastropoda</taxon>
        <taxon>Heterobranchia</taxon>
        <taxon>Euthyneura</taxon>
        <taxon>Panpulmonata</taxon>
        <taxon>Sacoglossa</taxon>
        <taxon>Placobranchoidea</taxon>
        <taxon>Plakobranchidae</taxon>
        <taxon>Elysia</taxon>
    </lineage>
</organism>